<protein>
    <submittedName>
        <fullName evidence="8">Uncharacterized protein</fullName>
    </submittedName>
</protein>
<accession>A0AAE9EWY5</accession>
<dbReference type="InterPro" id="IPR006176">
    <property type="entry name" value="3-OHacyl-CoA_DH_NAD-bd"/>
</dbReference>
<evidence type="ECO:0000259" key="6">
    <source>
        <dbReference type="Pfam" id="PF00725"/>
    </source>
</evidence>
<evidence type="ECO:0000313" key="9">
    <source>
        <dbReference type="Proteomes" id="UP000829354"/>
    </source>
</evidence>
<feature type="coiled-coil region" evidence="5">
    <location>
        <begin position="904"/>
        <end position="945"/>
    </location>
</feature>
<keyword evidence="2" id="KW-0413">Isomerase</keyword>
<reference evidence="8 9" key="1">
    <citation type="submission" date="2022-04" db="EMBL/GenBank/DDBJ databases">
        <title>Chromosome-level reference genomes for two strains of Caenorhabditis briggsae: an improved platform for comparative genomics.</title>
        <authorList>
            <person name="Stevens L."/>
            <person name="Andersen E."/>
        </authorList>
    </citation>
    <scope>NUCLEOTIDE SEQUENCE [LARGE SCALE GENOMIC DNA]</scope>
    <source>
        <strain evidence="8">VX34</strain>
        <tissue evidence="8">Whole-organism</tissue>
    </source>
</reference>
<feature type="domain" description="3-hydroxyacyl-CoA dehydrogenase C-terminal" evidence="6">
    <location>
        <begin position="223"/>
        <end position="310"/>
    </location>
</feature>
<dbReference type="GO" id="GO:0070403">
    <property type="term" value="F:NAD+ binding"/>
    <property type="evidence" value="ECO:0007669"/>
    <property type="project" value="InterPro"/>
</dbReference>
<proteinExistence type="predicted"/>
<keyword evidence="9" id="KW-1185">Reference proteome</keyword>
<feature type="domain" description="3-hydroxyacyl-CoA dehydrogenase NAD binding" evidence="7">
    <location>
        <begin position="475"/>
        <end position="650"/>
    </location>
</feature>
<keyword evidence="1" id="KW-0560">Oxidoreductase</keyword>
<dbReference type="Pfam" id="PF00725">
    <property type="entry name" value="3HCDH"/>
    <property type="match status" value="2"/>
</dbReference>
<dbReference type="GO" id="GO:0016829">
    <property type="term" value="F:lyase activity"/>
    <property type="evidence" value="ECO:0007669"/>
    <property type="project" value="UniProtKB-KW"/>
</dbReference>
<dbReference type="Proteomes" id="UP000829354">
    <property type="component" value="Chromosome IV"/>
</dbReference>
<dbReference type="CDD" id="cd14686">
    <property type="entry name" value="bZIP"/>
    <property type="match status" value="1"/>
</dbReference>
<dbReference type="EMBL" id="CP092623">
    <property type="protein sequence ID" value="UMM29083.1"/>
    <property type="molecule type" value="Genomic_DNA"/>
</dbReference>
<dbReference type="AlphaFoldDB" id="A0AAE9EWY5"/>
<dbReference type="Pfam" id="PF02737">
    <property type="entry name" value="3HCDH_N"/>
    <property type="match status" value="2"/>
</dbReference>
<name>A0AAE9EWY5_CAEBR</name>
<evidence type="ECO:0000256" key="3">
    <source>
        <dbReference type="ARBA" id="ARBA00023239"/>
    </source>
</evidence>
<evidence type="ECO:0000259" key="7">
    <source>
        <dbReference type="Pfam" id="PF02737"/>
    </source>
</evidence>
<keyword evidence="3" id="KW-0456">Lyase</keyword>
<dbReference type="InterPro" id="IPR008927">
    <property type="entry name" value="6-PGluconate_DH-like_C_sf"/>
</dbReference>
<dbReference type="SUPFAM" id="SSF48179">
    <property type="entry name" value="6-phosphogluconate dehydrogenase C-terminal domain-like"/>
    <property type="match status" value="4"/>
</dbReference>
<feature type="domain" description="3-hydroxyacyl-CoA dehydrogenase NAD binding" evidence="7">
    <location>
        <begin position="41"/>
        <end position="219"/>
    </location>
</feature>
<dbReference type="InterPro" id="IPR036291">
    <property type="entry name" value="NAD(P)-bd_dom_sf"/>
</dbReference>
<dbReference type="PANTHER" id="PTHR23309:SF49">
    <property type="entry name" value="PEROXISOMAL BIFUNCTIONAL ENZYME"/>
    <property type="match status" value="1"/>
</dbReference>
<dbReference type="FunFam" id="1.10.1040.50:FF:000006">
    <property type="entry name" value="Peroxisomal bifunctional enzyme"/>
    <property type="match status" value="2"/>
</dbReference>
<evidence type="ECO:0000256" key="2">
    <source>
        <dbReference type="ARBA" id="ARBA00023235"/>
    </source>
</evidence>
<organism evidence="8 9">
    <name type="scientific">Caenorhabditis briggsae</name>
    <dbReference type="NCBI Taxonomy" id="6238"/>
    <lineage>
        <taxon>Eukaryota</taxon>
        <taxon>Metazoa</taxon>
        <taxon>Ecdysozoa</taxon>
        <taxon>Nematoda</taxon>
        <taxon>Chromadorea</taxon>
        <taxon>Rhabditida</taxon>
        <taxon>Rhabditina</taxon>
        <taxon>Rhabditomorpha</taxon>
        <taxon>Rhabditoidea</taxon>
        <taxon>Rhabditidae</taxon>
        <taxon>Peloderinae</taxon>
        <taxon>Caenorhabditis</taxon>
    </lineage>
</organism>
<dbReference type="GO" id="GO:0016853">
    <property type="term" value="F:isomerase activity"/>
    <property type="evidence" value="ECO:0007669"/>
    <property type="project" value="UniProtKB-KW"/>
</dbReference>
<dbReference type="PANTHER" id="PTHR23309">
    <property type="entry name" value="3-HYDROXYACYL-COA DEHYROGENASE"/>
    <property type="match status" value="1"/>
</dbReference>
<evidence type="ECO:0000256" key="4">
    <source>
        <dbReference type="ARBA" id="ARBA00023268"/>
    </source>
</evidence>
<dbReference type="FunFam" id="3.40.50.720:FF:000796">
    <property type="entry name" value="Enoyl-CoA Hydratase"/>
    <property type="match status" value="2"/>
</dbReference>
<dbReference type="GO" id="GO:0006631">
    <property type="term" value="P:fatty acid metabolic process"/>
    <property type="evidence" value="ECO:0007669"/>
    <property type="project" value="InterPro"/>
</dbReference>
<dbReference type="GO" id="GO:0016616">
    <property type="term" value="F:oxidoreductase activity, acting on the CH-OH group of donors, NAD or NADP as acceptor"/>
    <property type="evidence" value="ECO:0007669"/>
    <property type="project" value="InterPro"/>
</dbReference>
<evidence type="ECO:0000256" key="5">
    <source>
        <dbReference type="SAM" id="Coils"/>
    </source>
</evidence>
<dbReference type="SUPFAM" id="SSF51735">
    <property type="entry name" value="NAD(P)-binding Rossmann-fold domains"/>
    <property type="match status" value="2"/>
</dbReference>
<gene>
    <name evidence="8" type="ORF">L5515_011622</name>
</gene>
<dbReference type="InterPro" id="IPR006108">
    <property type="entry name" value="3HC_DH_C"/>
</dbReference>
<dbReference type="Gene3D" id="3.40.50.720">
    <property type="entry name" value="NAD(P)-binding Rossmann-like Domain"/>
    <property type="match status" value="2"/>
</dbReference>
<evidence type="ECO:0000256" key="1">
    <source>
        <dbReference type="ARBA" id="ARBA00023002"/>
    </source>
</evidence>
<sequence length="1124" mass="128481">MDKVPDDIKSYMMEAYQLASRWSLPNNRGDHTNSKSIPLKSVAVIGGGTMGRGIAMAFCMAEFETILVELNDQAVENCKKELEITYAREKSFKRLKDSKIEKLRKNLQITTDFQKLQNCDLIVEAVFEEMKLKKELFTKLDGICKTSCIFGTNTSSLDLDDMSSVLQNPTKVVGIHFFNPANLIKMVEVIYGSHTSSEAVATAFEACRAIKKLPILVGNCPAFVFNRLLGVYLNQSQKLMYEYGYLPHQVDKIVTSFGFLMGPLTVADMNGLDVMEKLKSENGWPASDFEKEVWTQKRYGRKTNRGYYKYDKITHKKENDMEMEQMVREYSSRAHPSIQILNDQDAINFLLYPMMNEGLLCIEEGIIDHESLIDIMFILGFGWPVATGGPMNFGRQQGIEKVANNLIFWSSLESENRIYQVAQTLRKVTATPTTMDKVPEEVRNYLMEAHQLAGQWSLPNNRGDHTNSEPNEINSVAIIGSGTMGKAMAICFCLAGFETVMVVRSEQKCWKELEDMFSIEKAFKRLNDARIEKIKSKLHTTTDLQKLKDIDLIVESVFEDMKLKKELFTTLDGICKSSCIFGTNTSSLDLDEISSVLGDPSRLVGLHFFNPANVIRLVEVIYGSKTSPTAIATAFQACESIKKLSVLVGNCPSFVFNRLLYVYFDQSQKLMYQYGYLPHQIDKIITNFGFLMGPMTVADMNGFDVMEKLKKENGIEPNALEKEMWRQKRFGRKTNRGFYKYDKKTQRKEIDPEMEKLVRQYSQNAKKNIQILNDQDLINFMLYPTVNEGFRCLEEGVISHESLIDIMFILGFGWPINTGGPMRFGRTEGMEKVANTLLHWNTLEPNDRAYMVAEELKNIDKKNMSSKLPRFQNTIERIRKGSDADSELRQLINVIHEAWKVKGNEYVERQEEKRKRDIEELEKKLKEMRREFDAMRNVNNSLRRRQNEQLHAIQSMMTNHLGFRNLQGERLIDLCGSFCSVLGNLIDQHEDVEVSKTLQKEVNLQVAKILRQKSVVAAQEQDEEITEFLNNHLCSQHVPQAVNWVEIEAEILVLRSTLNAISSMISTLTPEYWDQESTNQIGELKANLTASTGRVLELLEAAETHHKSLIDTEFILPVTALKAN</sequence>
<evidence type="ECO:0000313" key="8">
    <source>
        <dbReference type="EMBL" id="UMM29083.1"/>
    </source>
</evidence>
<keyword evidence="4" id="KW-0511">Multifunctional enzyme</keyword>
<dbReference type="Gene3D" id="1.10.1040.50">
    <property type="match status" value="2"/>
</dbReference>
<keyword evidence="5" id="KW-0175">Coiled coil</keyword>
<feature type="domain" description="3-hydroxyacyl-CoA dehydrogenase C-terminal" evidence="6">
    <location>
        <begin position="654"/>
        <end position="741"/>
    </location>
</feature>